<dbReference type="EMBL" id="PKPP01002144">
    <property type="protein sequence ID" value="PWA77314.1"/>
    <property type="molecule type" value="Genomic_DNA"/>
</dbReference>
<accession>A0A2U1NV07</accession>
<proteinExistence type="predicted"/>
<dbReference type="PANTHER" id="PTHR34223">
    <property type="entry name" value="OS11G0201299 PROTEIN"/>
    <property type="match status" value="1"/>
</dbReference>
<name>A0A2U1NV07_ARTAN</name>
<dbReference type="InterPro" id="IPR036047">
    <property type="entry name" value="F-box-like_dom_sf"/>
</dbReference>
<evidence type="ECO:0000313" key="3">
    <source>
        <dbReference type="EMBL" id="PWA77314.1"/>
    </source>
</evidence>
<gene>
    <name evidence="3" type="ORF">CTI12_AA225220</name>
</gene>
<evidence type="ECO:0000259" key="1">
    <source>
        <dbReference type="Pfam" id="PF00646"/>
    </source>
</evidence>
<feature type="domain" description="F-box" evidence="1">
    <location>
        <begin position="16"/>
        <end position="55"/>
    </location>
</feature>
<dbReference type="PANTHER" id="PTHR34223:SF51">
    <property type="entry name" value="OS06G0556300 PROTEIN"/>
    <property type="match status" value="1"/>
</dbReference>
<dbReference type="SUPFAM" id="SSF81383">
    <property type="entry name" value="F-box domain"/>
    <property type="match status" value="1"/>
</dbReference>
<dbReference type="InterPro" id="IPR055357">
    <property type="entry name" value="LRR_At1g61320_AtMIF1"/>
</dbReference>
<dbReference type="Gene3D" id="3.80.10.10">
    <property type="entry name" value="Ribonuclease Inhibitor"/>
    <property type="match status" value="1"/>
</dbReference>
<evidence type="ECO:0000259" key="2">
    <source>
        <dbReference type="Pfam" id="PF23622"/>
    </source>
</evidence>
<sequence length="467" mass="54119">MKKSKASNLDDGFDFISNMPDPILQLILQGLPTTEEVVRTSILSTRWRYLWTSLPHFPSLNIDSERVLNHYIMFSKKKFKDFVSWCLADKTRDLDSFRLCCATYYKVSTVEAWIKAAIMRKVKSLDLTYCPKSENEDITLPHYVISCDSLEVLRLCLCRRAFHFPADYESLWFRALRVLKLESVYCYDKDLVKPFTRFCPLLEELTLIDCFVKVVDTIIVESPKIKILVIRNCKDMYSVYNDLWSNVDVSCPELVNFEFVGRRGEIVIDRAASLKKAVILPEVISERNLSPNLGKIFCELLAGISHVASLSINFYFIQCINIARDREKCFPASFPDLKTLEVTTSIDAFTMDVLLRFLKCSPNLESLNLIIQKEHLGTEYWALDKPRTRLIITRHLKRVKFIGFSGEKQKLDIARCLLKHETALEEMCFSWCSEVKYHEKSVKMVNILSKFCKASSTVKLISFLEDQ</sequence>
<dbReference type="InterPro" id="IPR032675">
    <property type="entry name" value="LRR_dom_sf"/>
</dbReference>
<dbReference type="Pfam" id="PF23622">
    <property type="entry name" value="LRR_At1g61320_AtMIF1"/>
    <property type="match status" value="1"/>
</dbReference>
<dbReference type="STRING" id="35608.A0A2U1NV07"/>
<feature type="domain" description="At1g61320/AtMIF1 LRR" evidence="2">
    <location>
        <begin position="90"/>
        <end position="435"/>
    </location>
</feature>
<dbReference type="CDD" id="cd22160">
    <property type="entry name" value="F-box_AtFBL13-like"/>
    <property type="match status" value="1"/>
</dbReference>
<protein>
    <submittedName>
        <fullName evidence="3">F-box domain, FBD domain, Leucine-rich repeat domain, L domain-like protein</fullName>
    </submittedName>
</protein>
<dbReference type="InterPro" id="IPR053197">
    <property type="entry name" value="F-box_SCFL_complex_component"/>
</dbReference>
<organism evidence="3 4">
    <name type="scientific">Artemisia annua</name>
    <name type="common">Sweet wormwood</name>
    <dbReference type="NCBI Taxonomy" id="35608"/>
    <lineage>
        <taxon>Eukaryota</taxon>
        <taxon>Viridiplantae</taxon>
        <taxon>Streptophyta</taxon>
        <taxon>Embryophyta</taxon>
        <taxon>Tracheophyta</taxon>
        <taxon>Spermatophyta</taxon>
        <taxon>Magnoliopsida</taxon>
        <taxon>eudicotyledons</taxon>
        <taxon>Gunneridae</taxon>
        <taxon>Pentapetalae</taxon>
        <taxon>asterids</taxon>
        <taxon>campanulids</taxon>
        <taxon>Asterales</taxon>
        <taxon>Asteraceae</taxon>
        <taxon>Asteroideae</taxon>
        <taxon>Anthemideae</taxon>
        <taxon>Artemisiinae</taxon>
        <taxon>Artemisia</taxon>
    </lineage>
</organism>
<keyword evidence="4" id="KW-1185">Reference proteome</keyword>
<evidence type="ECO:0000313" key="4">
    <source>
        <dbReference type="Proteomes" id="UP000245207"/>
    </source>
</evidence>
<dbReference type="OrthoDB" id="594804at2759"/>
<dbReference type="AlphaFoldDB" id="A0A2U1NV07"/>
<dbReference type="SUPFAM" id="SSF52047">
    <property type="entry name" value="RNI-like"/>
    <property type="match status" value="1"/>
</dbReference>
<comment type="caution">
    <text evidence="3">The sequence shown here is derived from an EMBL/GenBank/DDBJ whole genome shotgun (WGS) entry which is preliminary data.</text>
</comment>
<dbReference type="Proteomes" id="UP000245207">
    <property type="component" value="Unassembled WGS sequence"/>
</dbReference>
<dbReference type="Pfam" id="PF00646">
    <property type="entry name" value="F-box"/>
    <property type="match status" value="1"/>
</dbReference>
<dbReference type="InterPro" id="IPR053781">
    <property type="entry name" value="F-box_AtFBL13-like"/>
</dbReference>
<reference evidence="3 4" key="1">
    <citation type="journal article" date="2018" name="Mol. Plant">
        <title>The genome of Artemisia annua provides insight into the evolution of Asteraceae family and artemisinin biosynthesis.</title>
        <authorList>
            <person name="Shen Q."/>
            <person name="Zhang L."/>
            <person name="Liao Z."/>
            <person name="Wang S."/>
            <person name="Yan T."/>
            <person name="Shi P."/>
            <person name="Liu M."/>
            <person name="Fu X."/>
            <person name="Pan Q."/>
            <person name="Wang Y."/>
            <person name="Lv Z."/>
            <person name="Lu X."/>
            <person name="Zhang F."/>
            <person name="Jiang W."/>
            <person name="Ma Y."/>
            <person name="Chen M."/>
            <person name="Hao X."/>
            <person name="Li L."/>
            <person name="Tang Y."/>
            <person name="Lv G."/>
            <person name="Zhou Y."/>
            <person name="Sun X."/>
            <person name="Brodelius P.E."/>
            <person name="Rose J.K.C."/>
            <person name="Tang K."/>
        </authorList>
    </citation>
    <scope>NUCLEOTIDE SEQUENCE [LARGE SCALE GENOMIC DNA]</scope>
    <source>
        <strain evidence="4">cv. Huhao1</strain>
        <tissue evidence="3">Leaf</tissue>
    </source>
</reference>
<dbReference type="InterPro" id="IPR001810">
    <property type="entry name" value="F-box_dom"/>
</dbReference>